<accession>A0A6J4LR39</accession>
<dbReference type="GO" id="GO:0032259">
    <property type="term" value="P:methylation"/>
    <property type="evidence" value="ECO:0007669"/>
    <property type="project" value="UniProtKB-KW"/>
</dbReference>
<gene>
    <name evidence="5" type="ORF">AVDCRST_MAG46-1676</name>
</gene>
<keyword evidence="2 5" id="KW-0808">Transferase</keyword>
<dbReference type="Gene3D" id="3.40.50.150">
    <property type="entry name" value="Vaccinia Virus protein VP39"/>
    <property type="match status" value="1"/>
</dbReference>
<dbReference type="InterPro" id="IPR029063">
    <property type="entry name" value="SAM-dependent_MTases_sf"/>
</dbReference>
<evidence type="ECO:0000256" key="1">
    <source>
        <dbReference type="ARBA" id="ARBA00022603"/>
    </source>
</evidence>
<evidence type="ECO:0000256" key="3">
    <source>
        <dbReference type="ARBA" id="ARBA00022691"/>
    </source>
</evidence>
<evidence type="ECO:0000256" key="2">
    <source>
        <dbReference type="ARBA" id="ARBA00022679"/>
    </source>
</evidence>
<dbReference type="SUPFAM" id="SSF53335">
    <property type="entry name" value="S-adenosyl-L-methionine-dependent methyltransferases"/>
    <property type="match status" value="1"/>
</dbReference>
<organism evidence="5">
    <name type="scientific">uncultured Nocardioidaceae bacterium</name>
    <dbReference type="NCBI Taxonomy" id="253824"/>
    <lineage>
        <taxon>Bacteria</taxon>
        <taxon>Bacillati</taxon>
        <taxon>Actinomycetota</taxon>
        <taxon>Actinomycetes</taxon>
        <taxon>Propionibacteriales</taxon>
        <taxon>Nocardioidaceae</taxon>
        <taxon>environmental samples</taxon>
    </lineage>
</organism>
<keyword evidence="1 5" id="KW-0489">Methyltransferase</keyword>
<dbReference type="PANTHER" id="PTHR43464">
    <property type="entry name" value="METHYLTRANSFERASE"/>
    <property type="match status" value="1"/>
</dbReference>
<proteinExistence type="predicted"/>
<name>A0A6J4LR39_9ACTN</name>
<dbReference type="InterPro" id="IPR013216">
    <property type="entry name" value="Methyltransf_11"/>
</dbReference>
<evidence type="ECO:0000313" key="5">
    <source>
        <dbReference type="EMBL" id="CAA9335780.1"/>
    </source>
</evidence>
<sequence length="232" mass="25904">MAVIAHGAIPSPNIWRASATYELENRAVDRSGTIEAAMRRHRDWRDSTVLDVGCGSGFHLPRWAHDAAAVIGVEPHAGLVALAARRTRGLPHVRVLQGTAQRVPLPDASIDVAHARWSYFFGPGSEPGLRELDRLVRRGGAAFVIDNDVTRSTFGAWFRRGLPSYDAAAVERFWSSRGWQRESLDAGWSFERRADLEAVVRIEFSAQLAEQILAEHSGTTVDYAVNLWWRMY</sequence>
<dbReference type="GO" id="GO:0008757">
    <property type="term" value="F:S-adenosylmethionine-dependent methyltransferase activity"/>
    <property type="evidence" value="ECO:0007669"/>
    <property type="project" value="InterPro"/>
</dbReference>
<evidence type="ECO:0000259" key="4">
    <source>
        <dbReference type="Pfam" id="PF08241"/>
    </source>
</evidence>
<dbReference type="Pfam" id="PF08241">
    <property type="entry name" value="Methyltransf_11"/>
    <property type="match status" value="1"/>
</dbReference>
<feature type="domain" description="Methyltransferase type 11" evidence="4">
    <location>
        <begin position="50"/>
        <end position="143"/>
    </location>
</feature>
<protein>
    <submittedName>
        <fullName evidence="5">Methyltransferase type 11</fullName>
    </submittedName>
</protein>
<dbReference type="CDD" id="cd02440">
    <property type="entry name" value="AdoMet_MTases"/>
    <property type="match status" value="1"/>
</dbReference>
<dbReference type="EMBL" id="CADCUD010000108">
    <property type="protein sequence ID" value="CAA9335780.1"/>
    <property type="molecule type" value="Genomic_DNA"/>
</dbReference>
<dbReference type="AlphaFoldDB" id="A0A6J4LR39"/>
<dbReference type="PANTHER" id="PTHR43464:SF19">
    <property type="entry name" value="UBIQUINONE BIOSYNTHESIS O-METHYLTRANSFERASE, MITOCHONDRIAL"/>
    <property type="match status" value="1"/>
</dbReference>
<keyword evidence="3" id="KW-0949">S-adenosyl-L-methionine</keyword>
<reference evidence="5" key="1">
    <citation type="submission" date="2020-02" db="EMBL/GenBank/DDBJ databases">
        <authorList>
            <person name="Meier V. D."/>
        </authorList>
    </citation>
    <scope>NUCLEOTIDE SEQUENCE</scope>
    <source>
        <strain evidence="5">AVDCRST_MAG46</strain>
    </source>
</reference>